<dbReference type="Gene3D" id="3.60.10.10">
    <property type="entry name" value="Endonuclease/exonuclease/phosphatase"/>
    <property type="match status" value="1"/>
</dbReference>
<dbReference type="InterPro" id="IPR036691">
    <property type="entry name" value="Endo/exonu/phosph_ase_sf"/>
</dbReference>
<accession>A0ABY4LB77</accession>
<keyword evidence="2" id="KW-1185">Reference proteome</keyword>
<gene>
    <name evidence="1" type="ORF">FOF52_06435</name>
</gene>
<keyword evidence="1" id="KW-0255">Endonuclease</keyword>
<keyword evidence="1" id="KW-0540">Nuclease</keyword>
<dbReference type="Proteomes" id="UP000832041">
    <property type="component" value="Chromosome"/>
</dbReference>
<sequence>MSLLDTAGPARRRGTGEAGLVVFNAQHASPERSRAQADWLAAHGRADIVVASEVSGTHTVLAQALTEHGYDVLAPDSGGDYRVLLASRTGTLSPVPELRLAHLPHRAVTAQLAVDGIRLVVMGLYVPSRGPRERRNVDKRLVQESIAALLPALAGQDAEIAVAAGDLNVVEPGHRPHHRVFGAWEYDFYRAFAAHRFTDAFRHLHPDLLDHSWYGRSGDGYRFDHTFTTAPGRIRSCTYDHAPRDLRLSDHAAMTTVLATS</sequence>
<proteinExistence type="predicted"/>
<evidence type="ECO:0000313" key="2">
    <source>
        <dbReference type="Proteomes" id="UP000832041"/>
    </source>
</evidence>
<reference evidence="1 2" key="1">
    <citation type="submission" date="2020-04" db="EMBL/GenBank/DDBJ databases">
        <title>Thermobifida alba genome sequencing and assembly.</title>
        <authorList>
            <person name="Luzics S."/>
            <person name="Horvath B."/>
            <person name="Nagy I."/>
            <person name="Toth A."/>
            <person name="Nagy I."/>
            <person name="Kukolya J."/>
        </authorList>
    </citation>
    <scope>NUCLEOTIDE SEQUENCE [LARGE SCALE GENOMIC DNA]</scope>
    <source>
        <strain evidence="1 2">DSM 43795</strain>
    </source>
</reference>
<dbReference type="EMBL" id="CP051627">
    <property type="protein sequence ID" value="UPT23372.1"/>
    <property type="molecule type" value="Genomic_DNA"/>
</dbReference>
<organism evidence="1 2">
    <name type="scientific">Thermobifida alba</name>
    <name type="common">Thermomonospora alba</name>
    <dbReference type="NCBI Taxonomy" id="53522"/>
    <lineage>
        <taxon>Bacteria</taxon>
        <taxon>Bacillati</taxon>
        <taxon>Actinomycetota</taxon>
        <taxon>Actinomycetes</taxon>
        <taxon>Streptosporangiales</taxon>
        <taxon>Nocardiopsidaceae</taxon>
        <taxon>Thermobifida</taxon>
    </lineage>
</organism>
<dbReference type="SUPFAM" id="SSF56219">
    <property type="entry name" value="DNase I-like"/>
    <property type="match status" value="1"/>
</dbReference>
<keyword evidence="1" id="KW-0378">Hydrolase</keyword>
<protein>
    <submittedName>
        <fullName evidence="1">Endonuclease</fullName>
    </submittedName>
</protein>
<evidence type="ECO:0000313" key="1">
    <source>
        <dbReference type="EMBL" id="UPT23372.1"/>
    </source>
</evidence>
<name>A0ABY4LB77_THEAE</name>
<dbReference type="GO" id="GO:0004519">
    <property type="term" value="F:endonuclease activity"/>
    <property type="evidence" value="ECO:0007669"/>
    <property type="project" value="UniProtKB-KW"/>
</dbReference>